<name>A0A4Q2R5V9_9HYPH</name>
<evidence type="ECO:0000313" key="2">
    <source>
        <dbReference type="Proteomes" id="UP000289411"/>
    </source>
</evidence>
<evidence type="ECO:0000313" key="1">
    <source>
        <dbReference type="EMBL" id="RYB01946.1"/>
    </source>
</evidence>
<organism evidence="1 2">
    <name type="scientific">Lichenibacterium ramalinae</name>
    <dbReference type="NCBI Taxonomy" id="2316527"/>
    <lineage>
        <taxon>Bacteria</taxon>
        <taxon>Pseudomonadati</taxon>
        <taxon>Pseudomonadota</taxon>
        <taxon>Alphaproteobacteria</taxon>
        <taxon>Hyphomicrobiales</taxon>
        <taxon>Lichenihabitantaceae</taxon>
        <taxon>Lichenibacterium</taxon>
    </lineage>
</organism>
<sequence length="63" mass="7444">MPQLAMPILDGAPDVTYYRWRQKIGRLTSDQVTRLKDLKIETRADRDQVESSDRVKMISKVWH</sequence>
<accession>A0A4Q2R5V9</accession>
<comment type="caution">
    <text evidence="1">The sequence shown here is derived from an EMBL/GenBank/DDBJ whole genome shotgun (WGS) entry which is preliminary data.</text>
</comment>
<proteinExistence type="predicted"/>
<dbReference type="AlphaFoldDB" id="A0A4Q2R5V9"/>
<keyword evidence="2" id="KW-1185">Reference proteome</keyword>
<dbReference type="Proteomes" id="UP000289411">
    <property type="component" value="Unassembled WGS sequence"/>
</dbReference>
<protein>
    <submittedName>
        <fullName evidence="1">Uncharacterized protein</fullName>
    </submittedName>
</protein>
<dbReference type="EMBL" id="QYBC01000025">
    <property type="protein sequence ID" value="RYB01946.1"/>
    <property type="molecule type" value="Genomic_DNA"/>
</dbReference>
<dbReference type="RefSeq" id="WP_129221611.1">
    <property type="nucleotide sequence ID" value="NZ_QYBC01000025.1"/>
</dbReference>
<reference evidence="1 2" key="1">
    <citation type="submission" date="2018-09" db="EMBL/GenBank/DDBJ databases">
        <authorList>
            <person name="Grouzdev D.S."/>
            <person name="Krutkina M.S."/>
        </authorList>
    </citation>
    <scope>NUCLEOTIDE SEQUENCE [LARGE SCALE GENOMIC DNA]</scope>
    <source>
        <strain evidence="1 2">RmlP001</strain>
    </source>
</reference>
<gene>
    <name evidence="1" type="ORF">D3272_23265</name>
</gene>
<reference evidence="1 2" key="2">
    <citation type="submission" date="2019-02" db="EMBL/GenBank/DDBJ databases">
        <title>'Lichenibacterium ramalinii' gen. nov. sp. nov., 'Lichenibacterium minor' gen. nov. sp. nov.</title>
        <authorList>
            <person name="Pankratov T."/>
        </authorList>
    </citation>
    <scope>NUCLEOTIDE SEQUENCE [LARGE SCALE GENOMIC DNA]</scope>
    <source>
        <strain evidence="1 2">RmlP001</strain>
    </source>
</reference>
<dbReference type="OrthoDB" id="9809060at2"/>